<accession>A0A0H5QA73</accession>
<organism evidence="1 2">
    <name type="scientific">Neisseria meningitidis serogroup B</name>
    <dbReference type="NCBI Taxonomy" id="491"/>
    <lineage>
        <taxon>Bacteria</taxon>
        <taxon>Pseudomonadati</taxon>
        <taxon>Pseudomonadota</taxon>
        <taxon>Betaproteobacteria</taxon>
        <taxon>Neisseriales</taxon>
        <taxon>Neisseriaceae</taxon>
        <taxon>Neisseria</taxon>
    </lineage>
</organism>
<proteinExistence type="predicted"/>
<dbReference type="AlphaFoldDB" id="A0A0H5QA73"/>
<dbReference type="Proteomes" id="UP000182715">
    <property type="component" value="Unassembled WGS sequence"/>
</dbReference>
<sequence length="37" mass="4340">MVYPQENSPYAAIRRLPAQDNLCQFAEFTLTLRFTHP</sequence>
<name>A0A0H5QA73_NEIMI</name>
<evidence type="ECO:0000313" key="2">
    <source>
        <dbReference type="Proteomes" id="UP000182715"/>
    </source>
</evidence>
<reference evidence="1 2" key="1">
    <citation type="submission" date="2014-11" db="EMBL/GenBank/DDBJ databases">
        <authorList>
            <person name="Diene M.Seydina."/>
        </authorList>
    </citation>
    <scope>NUCLEOTIDE SEQUENCE [LARGE SCALE GENOMIC DNA]</scope>
    <source>
        <strain evidence="1 2">Neisseria meningitidis CHUV</strain>
    </source>
</reference>
<dbReference type="EMBL" id="CVTF01000028">
    <property type="protein sequence ID" value="CRY98879.1"/>
    <property type="molecule type" value="Genomic_DNA"/>
</dbReference>
<evidence type="ECO:0000313" key="1">
    <source>
        <dbReference type="EMBL" id="CRY98879.1"/>
    </source>
</evidence>
<protein>
    <submittedName>
        <fullName evidence="1">Uncharacterized protein</fullName>
    </submittedName>
</protein>